<dbReference type="Pfam" id="PF00152">
    <property type="entry name" value="tRNA-synt_2"/>
    <property type="match status" value="1"/>
</dbReference>
<evidence type="ECO:0000256" key="1">
    <source>
        <dbReference type="ARBA" id="ARBA00022598"/>
    </source>
</evidence>
<dbReference type="InterPro" id="IPR004525">
    <property type="entry name" value="EpmA"/>
</dbReference>
<dbReference type="RefSeq" id="WP_263710773.1">
    <property type="nucleotide sequence ID" value="NZ_JAOWKX010000001.1"/>
</dbReference>
<accession>A0ABT3A4R0</accession>
<evidence type="ECO:0000313" key="5">
    <source>
        <dbReference type="EMBL" id="MCV2883577.1"/>
    </source>
</evidence>
<dbReference type="Gene3D" id="3.30.930.10">
    <property type="entry name" value="Bira Bifunctional Protein, Domain 2"/>
    <property type="match status" value="1"/>
</dbReference>
<protein>
    <submittedName>
        <fullName evidence="5">Elongation factor P--(R)-beta-lysine ligase</fullName>
        <ecNumber evidence="5">6.3.1.-</ecNumber>
    </submittedName>
</protein>
<proteinExistence type="predicted"/>
<dbReference type="NCBIfam" id="TIGR00462">
    <property type="entry name" value="genX"/>
    <property type="match status" value="1"/>
</dbReference>
<dbReference type="SUPFAM" id="SSF55681">
    <property type="entry name" value="Class II aaRS and biotin synthetases"/>
    <property type="match status" value="1"/>
</dbReference>
<dbReference type="Proteomes" id="UP001652504">
    <property type="component" value="Unassembled WGS sequence"/>
</dbReference>
<dbReference type="GO" id="GO:0016874">
    <property type="term" value="F:ligase activity"/>
    <property type="evidence" value="ECO:0007669"/>
    <property type="project" value="UniProtKB-KW"/>
</dbReference>
<dbReference type="NCBIfam" id="NF006828">
    <property type="entry name" value="PRK09350.1"/>
    <property type="match status" value="1"/>
</dbReference>
<name>A0ABT3A4R0_9ALTE</name>
<comment type="caution">
    <text evidence="5">The sequence shown here is derived from an EMBL/GenBank/DDBJ whole genome shotgun (WGS) entry which is preliminary data.</text>
</comment>
<sequence>MWQPSATIKALRERAALIQSIRQFFIERDVLEVETPAFSAASVTDVHLHTFSTRFHHPLKPDAQTLYLQTSPEFAMKRLLCAGSGAIFQLSKAFRNEEGGRFHNPEFTMLEWYRPGFDHFALMNEVDALLQAVLSTEPADRMSYQEVFKTVLGIDPLTVGIEDLKSVCAEFGYADIAVGETDKDTLLQLLFSEQIEPKIGQARPVLVYHFLASQAALAKIDEQDPRVARRFEAYYKGIELANGFHELSDAQEQRSRFERDNQKRHVMGLPEMPIDAYFLEALESGLPDCAGVALGVDRLIMLALGASRISEVLAFDIDRA</sequence>
<organism evidence="5 6">
    <name type="scientific">Fluctibacter corallii</name>
    <dbReference type="NCBI Taxonomy" id="2984329"/>
    <lineage>
        <taxon>Bacteria</taxon>
        <taxon>Pseudomonadati</taxon>
        <taxon>Pseudomonadota</taxon>
        <taxon>Gammaproteobacteria</taxon>
        <taxon>Alteromonadales</taxon>
        <taxon>Alteromonadaceae</taxon>
        <taxon>Fluctibacter</taxon>
    </lineage>
</organism>
<dbReference type="InterPro" id="IPR045864">
    <property type="entry name" value="aa-tRNA-synth_II/BPL/LPL"/>
</dbReference>
<dbReference type="EC" id="6.3.1.-" evidence="5"/>
<gene>
    <name evidence="5" type="primary">epmA</name>
    <name evidence="5" type="ORF">OE749_02545</name>
</gene>
<evidence type="ECO:0000256" key="2">
    <source>
        <dbReference type="ARBA" id="ARBA00022741"/>
    </source>
</evidence>
<feature type="domain" description="Aminoacyl-transfer RNA synthetases class-II family profile" evidence="4">
    <location>
        <begin position="14"/>
        <end position="320"/>
    </location>
</feature>
<evidence type="ECO:0000259" key="4">
    <source>
        <dbReference type="PROSITE" id="PS50862"/>
    </source>
</evidence>
<keyword evidence="1 5" id="KW-0436">Ligase</keyword>
<keyword evidence="5" id="KW-0251">Elongation factor</keyword>
<dbReference type="PROSITE" id="PS50862">
    <property type="entry name" value="AA_TRNA_LIGASE_II"/>
    <property type="match status" value="1"/>
</dbReference>
<dbReference type="PANTHER" id="PTHR42918:SF6">
    <property type="entry name" value="ELONGATION FACTOR P--(R)-BETA-LYSINE LIGASE"/>
    <property type="match status" value="1"/>
</dbReference>
<reference evidence="5 6" key="1">
    <citation type="submission" date="2022-10" db="EMBL/GenBank/DDBJ databases">
        <title>Aestuariibacter sp. AA17 isolated from Montipora capitata coral fragment.</title>
        <authorList>
            <person name="Emsley S.A."/>
            <person name="Pfannmuller K.M."/>
            <person name="Loughran R.M."/>
            <person name="Shlafstein M."/>
            <person name="Papke E."/>
            <person name="Saw J.H."/>
            <person name="Ushijima B."/>
            <person name="Videau P."/>
        </authorList>
    </citation>
    <scope>NUCLEOTIDE SEQUENCE [LARGE SCALE GENOMIC DNA]</scope>
    <source>
        <strain evidence="5 6">AA17</strain>
    </source>
</reference>
<evidence type="ECO:0000256" key="3">
    <source>
        <dbReference type="ARBA" id="ARBA00022840"/>
    </source>
</evidence>
<dbReference type="InterPro" id="IPR006195">
    <property type="entry name" value="aa-tRNA-synth_II"/>
</dbReference>
<keyword evidence="6" id="KW-1185">Reference proteome</keyword>
<dbReference type="GO" id="GO:0003746">
    <property type="term" value="F:translation elongation factor activity"/>
    <property type="evidence" value="ECO:0007669"/>
    <property type="project" value="UniProtKB-KW"/>
</dbReference>
<dbReference type="InterPro" id="IPR004364">
    <property type="entry name" value="Aa-tRNA-synt_II"/>
</dbReference>
<keyword evidence="2" id="KW-0547">Nucleotide-binding</keyword>
<dbReference type="PANTHER" id="PTHR42918">
    <property type="entry name" value="LYSYL-TRNA SYNTHETASE"/>
    <property type="match status" value="1"/>
</dbReference>
<dbReference type="EMBL" id="JAOWKX010000001">
    <property type="protein sequence ID" value="MCV2883577.1"/>
    <property type="molecule type" value="Genomic_DNA"/>
</dbReference>
<evidence type="ECO:0000313" key="6">
    <source>
        <dbReference type="Proteomes" id="UP001652504"/>
    </source>
</evidence>
<keyword evidence="5" id="KW-0648">Protein biosynthesis</keyword>
<keyword evidence="3" id="KW-0067">ATP-binding</keyword>